<evidence type="ECO:0000313" key="2">
    <source>
        <dbReference type="Proteomes" id="UP000199649"/>
    </source>
</evidence>
<evidence type="ECO:0000313" key="1">
    <source>
        <dbReference type="EMBL" id="SDS23712.1"/>
    </source>
</evidence>
<dbReference type="AlphaFoldDB" id="A0A1H1QJR9"/>
<protein>
    <submittedName>
        <fullName evidence="1">Proteins of 100 residues with WXG</fullName>
    </submittedName>
</protein>
<dbReference type="STRING" id="684552.SAMN04489719_1857"/>
<dbReference type="Proteomes" id="UP000199649">
    <property type="component" value="Chromosome I"/>
</dbReference>
<dbReference type="Pfam" id="PF06013">
    <property type="entry name" value="WXG100"/>
    <property type="match status" value="1"/>
</dbReference>
<dbReference type="InterPro" id="IPR036689">
    <property type="entry name" value="ESAT-6-like_sf"/>
</dbReference>
<name>A0A1H1QJR9_9MICO</name>
<accession>A0A1H1QJR9</accession>
<organism evidence="1 2">
    <name type="scientific">Agrococcus carbonis</name>
    <dbReference type="NCBI Taxonomy" id="684552"/>
    <lineage>
        <taxon>Bacteria</taxon>
        <taxon>Bacillati</taxon>
        <taxon>Actinomycetota</taxon>
        <taxon>Actinomycetes</taxon>
        <taxon>Micrococcales</taxon>
        <taxon>Microbacteriaceae</taxon>
        <taxon>Agrococcus</taxon>
    </lineage>
</organism>
<reference evidence="2" key="1">
    <citation type="submission" date="2016-10" db="EMBL/GenBank/DDBJ databases">
        <authorList>
            <person name="Varghese N."/>
            <person name="Submissions S."/>
        </authorList>
    </citation>
    <scope>NUCLEOTIDE SEQUENCE [LARGE SCALE GENOMIC DNA]</scope>
    <source>
        <strain evidence="2">DSM 22965</strain>
    </source>
</reference>
<dbReference type="OrthoDB" id="3783879at2"/>
<gene>
    <name evidence="1" type="ORF">SAMN04489719_1857</name>
</gene>
<dbReference type="SUPFAM" id="SSF140453">
    <property type="entry name" value="EsxAB dimer-like"/>
    <property type="match status" value="1"/>
</dbReference>
<keyword evidence="2" id="KW-1185">Reference proteome</keyword>
<dbReference type="Gene3D" id="1.10.287.1060">
    <property type="entry name" value="ESAT-6-like"/>
    <property type="match status" value="1"/>
</dbReference>
<proteinExistence type="predicted"/>
<dbReference type="RefSeq" id="WP_092666744.1">
    <property type="nucleotide sequence ID" value="NZ_LT629734.1"/>
</dbReference>
<sequence>MSDFGATYDEMETTASNLDTGKTDIDDLLDKLQGYVDELVEEGFKTEKASGKFRDGYQDLTDGLKEAAQGVEDMAQALRDMSQAIKDTDTALAGG</sequence>
<dbReference type="EMBL" id="LT629734">
    <property type="protein sequence ID" value="SDS23712.1"/>
    <property type="molecule type" value="Genomic_DNA"/>
</dbReference>
<dbReference type="InterPro" id="IPR010310">
    <property type="entry name" value="T7SS_ESAT-6-like"/>
</dbReference>